<name>A0AA88H370_ARTSF</name>
<evidence type="ECO:0000259" key="10">
    <source>
        <dbReference type="PROSITE" id="PS50157"/>
    </source>
</evidence>
<comment type="subcellular location">
    <subcellularLocation>
        <location evidence="1">Nucleus</location>
    </subcellularLocation>
</comment>
<dbReference type="GO" id="GO:0000981">
    <property type="term" value="F:DNA-binding transcription factor activity, RNA polymerase II-specific"/>
    <property type="evidence" value="ECO:0007669"/>
    <property type="project" value="TreeGrafter"/>
</dbReference>
<feature type="domain" description="C2H2-type" evidence="10">
    <location>
        <begin position="368"/>
        <end position="396"/>
    </location>
</feature>
<organism evidence="11 12">
    <name type="scientific">Artemia franciscana</name>
    <name type="common">Brine shrimp</name>
    <name type="synonym">Artemia sanfranciscana</name>
    <dbReference type="NCBI Taxonomy" id="6661"/>
    <lineage>
        <taxon>Eukaryota</taxon>
        <taxon>Metazoa</taxon>
        <taxon>Ecdysozoa</taxon>
        <taxon>Arthropoda</taxon>
        <taxon>Crustacea</taxon>
        <taxon>Branchiopoda</taxon>
        <taxon>Anostraca</taxon>
        <taxon>Artemiidae</taxon>
        <taxon>Artemia</taxon>
    </lineage>
</organism>
<dbReference type="PANTHER" id="PTHR24394:SF29">
    <property type="entry name" value="MYONEURIN"/>
    <property type="match status" value="1"/>
</dbReference>
<accession>A0AA88H370</accession>
<dbReference type="FunFam" id="3.30.160.60:FF:000264">
    <property type="entry name" value="Zinc finger protein 236"/>
    <property type="match status" value="1"/>
</dbReference>
<keyword evidence="12" id="KW-1185">Reference proteome</keyword>
<feature type="compositionally biased region" description="Polar residues" evidence="8">
    <location>
        <begin position="294"/>
        <end position="303"/>
    </location>
</feature>
<dbReference type="InterPro" id="IPR036236">
    <property type="entry name" value="Znf_C2H2_sf"/>
</dbReference>
<dbReference type="InterPro" id="IPR000210">
    <property type="entry name" value="BTB/POZ_dom"/>
</dbReference>
<dbReference type="PROSITE" id="PS50157">
    <property type="entry name" value="ZINC_FINGER_C2H2_2"/>
    <property type="match status" value="7"/>
</dbReference>
<dbReference type="PROSITE" id="PS00028">
    <property type="entry name" value="ZINC_FINGER_C2H2_1"/>
    <property type="match status" value="7"/>
</dbReference>
<evidence type="ECO:0000256" key="6">
    <source>
        <dbReference type="ARBA" id="ARBA00023242"/>
    </source>
</evidence>
<dbReference type="InterPro" id="IPR011333">
    <property type="entry name" value="SKP1/BTB/POZ_sf"/>
</dbReference>
<feature type="domain" description="C2H2-type" evidence="10">
    <location>
        <begin position="453"/>
        <end position="480"/>
    </location>
</feature>
<feature type="domain" description="BTB" evidence="9">
    <location>
        <begin position="25"/>
        <end position="92"/>
    </location>
</feature>
<dbReference type="Gene3D" id="3.30.710.10">
    <property type="entry name" value="Potassium Channel Kv1.1, Chain A"/>
    <property type="match status" value="1"/>
</dbReference>
<dbReference type="GO" id="GO:0005634">
    <property type="term" value="C:nucleus"/>
    <property type="evidence" value="ECO:0007669"/>
    <property type="project" value="UniProtKB-SubCell"/>
</dbReference>
<dbReference type="EMBL" id="JAVRJZ010000081">
    <property type="protein sequence ID" value="KAK2703613.1"/>
    <property type="molecule type" value="Genomic_DNA"/>
</dbReference>
<dbReference type="Pfam" id="PF13912">
    <property type="entry name" value="zf-C2H2_6"/>
    <property type="match status" value="1"/>
</dbReference>
<feature type="domain" description="C2H2-type" evidence="10">
    <location>
        <begin position="481"/>
        <end position="508"/>
    </location>
</feature>
<feature type="region of interest" description="Disordered" evidence="8">
    <location>
        <begin position="294"/>
        <end position="314"/>
    </location>
</feature>
<evidence type="ECO:0000313" key="11">
    <source>
        <dbReference type="EMBL" id="KAK2703613.1"/>
    </source>
</evidence>
<evidence type="ECO:0000256" key="5">
    <source>
        <dbReference type="ARBA" id="ARBA00022833"/>
    </source>
</evidence>
<evidence type="ECO:0000313" key="12">
    <source>
        <dbReference type="Proteomes" id="UP001187531"/>
    </source>
</evidence>
<feature type="domain" description="C2H2-type" evidence="10">
    <location>
        <begin position="509"/>
        <end position="536"/>
    </location>
</feature>
<dbReference type="PROSITE" id="PS50097">
    <property type="entry name" value="BTB"/>
    <property type="match status" value="1"/>
</dbReference>
<keyword evidence="2" id="KW-0479">Metal-binding</keyword>
<evidence type="ECO:0000256" key="1">
    <source>
        <dbReference type="ARBA" id="ARBA00004123"/>
    </source>
</evidence>
<gene>
    <name evidence="11" type="ORF">QYM36_017915</name>
</gene>
<keyword evidence="4 7" id="KW-0863">Zinc-finger</keyword>
<dbReference type="SUPFAM" id="SSF57667">
    <property type="entry name" value="beta-beta-alpha zinc fingers"/>
    <property type="match status" value="4"/>
</dbReference>
<dbReference type="Proteomes" id="UP001187531">
    <property type="component" value="Unassembled WGS sequence"/>
</dbReference>
<dbReference type="FunFam" id="3.30.160.60:FF:000624">
    <property type="entry name" value="zinc finger protein 697"/>
    <property type="match status" value="1"/>
</dbReference>
<feature type="domain" description="C2H2-type" evidence="10">
    <location>
        <begin position="537"/>
        <end position="564"/>
    </location>
</feature>
<reference evidence="11" key="1">
    <citation type="submission" date="2023-07" db="EMBL/GenBank/DDBJ databases">
        <title>Chromosome-level genome assembly of Artemia franciscana.</title>
        <authorList>
            <person name="Jo E."/>
        </authorList>
    </citation>
    <scope>NUCLEOTIDE SEQUENCE</scope>
    <source>
        <tissue evidence="11">Whole body</tissue>
    </source>
</reference>
<dbReference type="AlphaFoldDB" id="A0AA88H370"/>
<evidence type="ECO:0000256" key="8">
    <source>
        <dbReference type="SAM" id="MobiDB-lite"/>
    </source>
</evidence>
<protein>
    <submittedName>
        <fullName evidence="11">Uncharacterized protein</fullName>
    </submittedName>
</protein>
<evidence type="ECO:0000256" key="2">
    <source>
        <dbReference type="ARBA" id="ARBA00022723"/>
    </source>
</evidence>
<dbReference type="Pfam" id="PF00651">
    <property type="entry name" value="BTB"/>
    <property type="match status" value="1"/>
</dbReference>
<evidence type="ECO:0000259" key="9">
    <source>
        <dbReference type="PROSITE" id="PS50097"/>
    </source>
</evidence>
<dbReference type="InterPro" id="IPR013087">
    <property type="entry name" value="Znf_C2H2_type"/>
</dbReference>
<evidence type="ECO:0000256" key="4">
    <source>
        <dbReference type="ARBA" id="ARBA00022771"/>
    </source>
</evidence>
<feature type="domain" description="C2H2-type" evidence="10">
    <location>
        <begin position="397"/>
        <end position="424"/>
    </location>
</feature>
<dbReference type="PANTHER" id="PTHR24394">
    <property type="entry name" value="ZINC FINGER PROTEIN"/>
    <property type="match status" value="1"/>
</dbReference>
<dbReference type="SMART" id="SM00355">
    <property type="entry name" value="ZnF_C2H2"/>
    <property type="match status" value="8"/>
</dbReference>
<keyword evidence="5" id="KW-0862">Zinc</keyword>
<dbReference type="GO" id="GO:0048598">
    <property type="term" value="P:embryonic morphogenesis"/>
    <property type="evidence" value="ECO:0007669"/>
    <property type="project" value="UniProtKB-ARBA"/>
</dbReference>
<dbReference type="SUPFAM" id="SSF54695">
    <property type="entry name" value="POZ domain"/>
    <property type="match status" value="1"/>
</dbReference>
<proteinExistence type="predicted"/>
<evidence type="ECO:0000256" key="3">
    <source>
        <dbReference type="ARBA" id="ARBA00022737"/>
    </source>
</evidence>
<feature type="domain" description="C2H2-type" evidence="10">
    <location>
        <begin position="425"/>
        <end position="452"/>
    </location>
</feature>
<dbReference type="SMART" id="SM00225">
    <property type="entry name" value="BTB"/>
    <property type="match status" value="1"/>
</dbReference>
<comment type="caution">
    <text evidence="11">The sequence shown here is derived from an EMBL/GenBank/DDBJ whole genome shotgun (WGS) entry which is preliminary data.</text>
</comment>
<dbReference type="Gene3D" id="3.30.160.60">
    <property type="entry name" value="Classic Zinc Finger"/>
    <property type="match status" value="7"/>
</dbReference>
<keyword evidence="6" id="KW-0539">Nucleus</keyword>
<dbReference type="FunFam" id="3.30.160.60:FF:000100">
    <property type="entry name" value="Zinc finger 45-like"/>
    <property type="match status" value="1"/>
</dbReference>
<evidence type="ECO:0000256" key="7">
    <source>
        <dbReference type="PROSITE-ProRule" id="PRU00042"/>
    </source>
</evidence>
<keyword evidence="3" id="KW-0677">Repeat</keyword>
<dbReference type="Pfam" id="PF00096">
    <property type="entry name" value="zf-C2H2"/>
    <property type="match status" value="5"/>
</dbReference>
<dbReference type="GO" id="GO:0008270">
    <property type="term" value="F:zinc ion binding"/>
    <property type="evidence" value="ECO:0007669"/>
    <property type="project" value="UniProtKB-KW"/>
</dbReference>
<sequence>MEKLENDKSRIANLLHYLRKDEKFTDVNMFAEGTRFPCHRAFLSAVSPFFRRLFADIPPWEKELSLFLPDVAFTDLALILALIYQGEVYLEMGQGSNVFELVTMFELSIVKRETEVALVNDADATIHGTRRRTSLFESSDNIPNRKPIHIPEPGEQTAFTEKNEDICNNEDDELEWPENAINATEDSAIPRETLTKENLETRLRIWVCTLCRKMHSSQFLFELHTNTQCEKIIPLKCEMCQAPIGGNYHEFVIHLLEHRLAVDGKCPVCLSDCITDMKEHAIVMGHLSPCEDTNSLADVPSSSKQKKELRPRSKQIHYSEFPEFDMMSSDSEDIGGVPEESFASGQLVVKNDTLLTVTALPVFSQNTFKCELCDKEFTHRSYLASHMTKMHKIKERAVCSICNAHFAHRGHLNRHLKTHTGEKSFKCNVCQRAFAVKENLDAHMTIHTQEKRHICNICNARFYRHKHLNRHLATHAGDNNFCCEMCKKRFDFRDSLLRHMRIHTREKQHICGICDARFLRHTTLSRHMVVHTGEKSYKCDICEKTFARKDYLKTHMKFHIPKSDESP</sequence>